<dbReference type="SUPFAM" id="SSF56219">
    <property type="entry name" value="DNase I-like"/>
    <property type="match status" value="1"/>
</dbReference>
<reference evidence="2" key="1">
    <citation type="submission" date="2023-05" db="EMBL/GenBank/DDBJ databases">
        <title>Genome and transcriptome analyses reveal genes involved in the formation of fine ridges on petal epidermal cells in Hibiscus trionum.</title>
        <authorList>
            <person name="Koshimizu S."/>
            <person name="Masuda S."/>
            <person name="Ishii T."/>
            <person name="Shirasu K."/>
            <person name="Hoshino A."/>
            <person name="Arita M."/>
        </authorList>
    </citation>
    <scope>NUCLEOTIDE SEQUENCE</scope>
    <source>
        <strain evidence="2">Hamamatsu line</strain>
    </source>
</reference>
<dbReference type="OrthoDB" id="1729225at2759"/>
<keyword evidence="3" id="KW-1185">Reference proteome</keyword>
<evidence type="ECO:0000313" key="3">
    <source>
        <dbReference type="Proteomes" id="UP001165190"/>
    </source>
</evidence>
<evidence type="ECO:0000259" key="1">
    <source>
        <dbReference type="Pfam" id="PF03372"/>
    </source>
</evidence>
<name>A0A9W7MIG1_HIBTR</name>
<accession>A0A9W7MIG1</accession>
<evidence type="ECO:0000313" key="2">
    <source>
        <dbReference type="EMBL" id="GMJ01722.1"/>
    </source>
</evidence>
<organism evidence="2 3">
    <name type="scientific">Hibiscus trionum</name>
    <name type="common">Flower of an hour</name>
    <dbReference type="NCBI Taxonomy" id="183268"/>
    <lineage>
        <taxon>Eukaryota</taxon>
        <taxon>Viridiplantae</taxon>
        <taxon>Streptophyta</taxon>
        <taxon>Embryophyta</taxon>
        <taxon>Tracheophyta</taxon>
        <taxon>Spermatophyta</taxon>
        <taxon>Magnoliopsida</taxon>
        <taxon>eudicotyledons</taxon>
        <taxon>Gunneridae</taxon>
        <taxon>Pentapetalae</taxon>
        <taxon>rosids</taxon>
        <taxon>malvids</taxon>
        <taxon>Malvales</taxon>
        <taxon>Malvaceae</taxon>
        <taxon>Malvoideae</taxon>
        <taxon>Hibiscus</taxon>
    </lineage>
</organism>
<dbReference type="EMBL" id="BSYR01000035">
    <property type="protein sequence ID" value="GMJ01722.1"/>
    <property type="molecule type" value="Genomic_DNA"/>
</dbReference>
<dbReference type="PANTHER" id="PTHR35218:SF9">
    <property type="entry name" value="ENDONUCLEASE_EXONUCLEASE_PHOSPHATASE DOMAIN-CONTAINING PROTEIN"/>
    <property type="match status" value="1"/>
</dbReference>
<dbReference type="PANTHER" id="PTHR35218">
    <property type="entry name" value="RNASE H DOMAIN-CONTAINING PROTEIN"/>
    <property type="match status" value="1"/>
</dbReference>
<dbReference type="InterPro" id="IPR005135">
    <property type="entry name" value="Endo/exonuclease/phosphatase"/>
</dbReference>
<dbReference type="AlphaFoldDB" id="A0A9W7MIG1"/>
<gene>
    <name evidence="2" type="ORF">HRI_003841400</name>
</gene>
<dbReference type="InterPro" id="IPR036691">
    <property type="entry name" value="Endo/exonu/phosph_ase_sf"/>
</dbReference>
<dbReference type="Proteomes" id="UP001165190">
    <property type="component" value="Unassembled WGS sequence"/>
</dbReference>
<comment type="caution">
    <text evidence="2">The sequence shown here is derived from an EMBL/GenBank/DDBJ whole genome shotgun (WGS) entry which is preliminary data.</text>
</comment>
<dbReference type="GO" id="GO:0003824">
    <property type="term" value="F:catalytic activity"/>
    <property type="evidence" value="ECO:0007669"/>
    <property type="project" value="InterPro"/>
</dbReference>
<sequence>MKILCWNVQGLGMPRTVRRLQHMLRDINPSVVFLSETKLRSAQMAQVRRRCGFINVIDVDAVGRSGGLSLGWKNNCGVSLCSYSQRHIDVIINEDSDGNIWRCTGFYGVPEEQHRAAAWNLLRQINDMPEIPWVIIGDFNEIAYSNEKQGGLTRSERQMSEFRRVLSDCEVEDMGYRGRWYTWEKGNFATNNIRERLDRGLRIPHGSTCSHTICWSIYHTPSRIIVLFFWRLMWLPTSTNSGILDLNQHGYWRKHTNPR</sequence>
<feature type="domain" description="Endonuclease/exonuclease/phosphatase" evidence="1">
    <location>
        <begin position="5"/>
        <end position="199"/>
    </location>
</feature>
<dbReference type="Pfam" id="PF03372">
    <property type="entry name" value="Exo_endo_phos"/>
    <property type="match status" value="1"/>
</dbReference>
<protein>
    <recommendedName>
        <fullName evidence="1">Endonuclease/exonuclease/phosphatase domain-containing protein</fullName>
    </recommendedName>
</protein>
<proteinExistence type="predicted"/>
<dbReference type="Gene3D" id="3.60.10.10">
    <property type="entry name" value="Endonuclease/exonuclease/phosphatase"/>
    <property type="match status" value="1"/>
</dbReference>